<keyword evidence="3" id="KW-1185">Reference proteome</keyword>
<protein>
    <submittedName>
        <fullName evidence="2">Uncharacterized protein</fullName>
    </submittedName>
</protein>
<organism evidence="2 3">
    <name type="scientific">Iris pallida</name>
    <name type="common">Sweet iris</name>
    <dbReference type="NCBI Taxonomy" id="29817"/>
    <lineage>
        <taxon>Eukaryota</taxon>
        <taxon>Viridiplantae</taxon>
        <taxon>Streptophyta</taxon>
        <taxon>Embryophyta</taxon>
        <taxon>Tracheophyta</taxon>
        <taxon>Spermatophyta</taxon>
        <taxon>Magnoliopsida</taxon>
        <taxon>Liliopsida</taxon>
        <taxon>Asparagales</taxon>
        <taxon>Iridaceae</taxon>
        <taxon>Iridoideae</taxon>
        <taxon>Irideae</taxon>
        <taxon>Iris</taxon>
    </lineage>
</organism>
<evidence type="ECO:0000313" key="2">
    <source>
        <dbReference type="EMBL" id="KAJ6825159.1"/>
    </source>
</evidence>
<sequence>MSATRNFAGMRRRALRLYRSGRAALHLRATAVPGALRWSPPSARGSRRRGEGSRARPLGAAGSRRSSAREGKIGGRSPRQCAGGSCEGRGCGRWWARACGGVLVWRGAAVLVFDGRRPRVLPMRRCGQWA</sequence>
<evidence type="ECO:0000256" key="1">
    <source>
        <dbReference type="SAM" id="MobiDB-lite"/>
    </source>
</evidence>
<dbReference type="AlphaFoldDB" id="A0AAX6G911"/>
<gene>
    <name evidence="2" type="ORF">M6B38_378840</name>
</gene>
<reference evidence="2" key="2">
    <citation type="submission" date="2023-04" db="EMBL/GenBank/DDBJ databases">
        <authorList>
            <person name="Bruccoleri R.E."/>
            <person name="Oakeley E.J."/>
            <person name="Faust A.-M."/>
            <person name="Dessus-Babus S."/>
            <person name="Altorfer M."/>
            <person name="Burckhardt D."/>
            <person name="Oertli M."/>
            <person name="Naumann U."/>
            <person name="Petersen F."/>
            <person name="Wong J."/>
        </authorList>
    </citation>
    <scope>NUCLEOTIDE SEQUENCE</scope>
    <source>
        <strain evidence="2">GSM-AAB239-AS_SAM_17_03QT</strain>
        <tissue evidence="2">Leaf</tissue>
    </source>
</reference>
<evidence type="ECO:0000313" key="3">
    <source>
        <dbReference type="Proteomes" id="UP001140949"/>
    </source>
</evidence>
<name>A0AAX6G911_IRIPA</name>
<dbReference type="Proteomes" id="UP001140949">
    <property type="component" value="Unassembled WGS sequence"/>
</dbReference>
<dbReference type="EMBL" id="JANAVB010021796">
    <property type="protein sequence ID" value="KAJ6825159.1"/>
    <property type="molecule type" value="Genomic_DNA"/>
</dbReference>
<proteinExistence type="predicted"/>
<feature type="region of interest" description="Disordered" evidence="1">
    <location>
        <begin position="36"/>
        <end position="87"/>
    </location>
</feature>
<reference evidence="2" key="1">
    <citation type="journal article" date="2023" name="GigaByte">
        <title>Genome assembly of the bearded iris, Iris pallida Lam.</title>
        <authorList>
            <person name="Bruccoleri R.E."/>
            <person name="Oakeley E.J."/>
            <person name="Faust A.M.E."/>
            <person name="Altorfer M."/>
            <person name="Dessus-Babus S."/>
            <person name="Burckhardt D."/>
            <person name="Oertli M."/>
            <person name="Naumann U."/>
            <person name="Petersen F."/>
            <person name="Wong J."/>
        </authorList>
    </citation>
    <scope>NUCLEOTIDE SEQUENCE</scope>
    <source>
        <strain evidence="2">GSM-AAB239-AS_SAM_17_03QT</strain>
    </source>
</reference>
<accession>A0AAX6G911</accession>
<comment type="caution">
    <text evidence="2">The sequence shown here is derived from an EMBL/GenBank/DDBJ whole genome shotgun (WGS) entry which is preliminary data.</text>
</comment>